<evidence type="ECO:0000256" key="1">
    <source>
        <dbReference type="ARBA" id="ARBA00004141"/>
    </source>
</evidence>
<gene>
    <name evidence="7" type="ORF">EU348_00520</name>
</gene>
<dbReference type="AlphaFoldDB" id="A0A411DH55"/>
<dbReference type="GO" id="GO:0030416">
    <property type="term" value="P:methylamine metabolic process"/>
    <property type="evidence" value="ECO:0007669"/>
    <property type="project" value="InterPro"/>
</dbReference>
<evidence type="ECO:0000313" key="7">
    <source>
        <dbReference type="EMBL" id="QBA19729.1"/>
    </source>
</evidence>
<dbReference type="InterPro" id="IPR009908">
    <property type="entry name" value="Methylamine_util_MauE"/>
</dbReference>
<comment type="subcellular location">
    <subcellularLocation>
        <location evidence="1">Membrane</location>
        <topology evidence="1">Multi-pass membrane protein</topology>
    </subcellularLocation>
</comment>
<feature type="transmembrane region" description="Helical" evidence="5">
    <location>
        <begin position="117"/>
        <end position="134"/>
    </location>
</feature>
<evidence type="ECO:0000256" key="5">
    <source>
        <dbReference type="SAM" id="Phobius"/>
    </source>
</evidence>
<proteinExistence type="predicted"/>
<feature type="domain" description="Methylamine utilisation protein MauE" evidence="6">
    <location>
        <begin position="8"/>
        <end position="132"/>
    </location>
</feature>
<keyword evidence="4 5" id="KW-0472">Membrane</keyword>
<dbReference type="GO" id="GO:0016020">
    <property type="term" value="C:membrane"/>
    <property type="evidence" value="ECO:0007669"/>
    <property type="project" value="UniProtKB-SubCell"/>
</dbReference>
<evidence type="ECO:0000256" key="2">
    <source>
        <dbReference type="ARBA" id="ARBA00022692"/>
    </source>
</evidence>
<keyword evidence="3 5" id="KW-1133">Transmembrane helix</keyword>
<keyword evidence="2 5" id="KW-0812">Transmembrane</keyword>
<evidence type="ECO:0000259" key="6">
    <source>
        <dbReference type="Pfam" id="PF07291"/>
    </source>
</evidence>
<accession>A0A411DH55</accession>
<feature type="transmembrane region" description="Helical" evidence="5">
    <location>
        <begin position="146"/>
        <end position="165"/>
    </location>
</feature>
<organism evidence="7">
    <name type="scientific">Chryseobacterium indologenes</name>
    <name type="common">Flavobacterium indologenes</name>
    <dbReference type="NCBI Taxonomy" id="253"/>
    <lineage>
        <taxon>Bacteria</taxon>
        <taxon>Pseudomonadati</taxon>
        <taxon>Bacteroidota</taxon>
        <taxon>Flavobacteriia</taxon>
        <taxon>Flavobacteriales</taxon>
        <taxon>Weeksellaceae</taxon>
        <taxon>Chryseobacterium group</taxon>
        <taxon>Chryseobacterium</taxon>
    </lineage>
</organism>
<sequence length="503" mass="57842">MRKLVEQLPTLTAYFFVLLFMYASVSKILDFENFQVQIAQSPILTAYAGVLSYAVISIELLIVILLLIPRLRPAGLFFSLGIMTSFTAYIYMILHYSESVPCSCGGILEKMDWDEHLFFNLVCVLLAVIALICIYHNHQKNRYKAYIILCATILTSSFVVILLYISSEYTIKKENNFTRRFLIHPLIEDKVLKLDNEHYYFAGNNTLNVFLGNKSTPLALTSTDNLFNALQTMHIYPDQTDHTYTNLQLRVKDSDYYLYDGSVPVIYKGKLTEPAARTISYNEVYFNQLVVIDSSTFAVRIRSSKTGEYELGLLSLNSHPKFTLHDQLLEKQIDGIFDADGQLVTDLKSQRITYMYAYRNQFLVMNDQLQLKKFKTIDTISRAQVEPVTLADGSTKLKSRPQKVNAALAANGPFLFNQSHLMGKHESKDRWKSSTIVDIYRTDKQEYTGSFYLDRIDNKPVSQIMVTDQYLYAIAGRKLIRYRYRTSNVKYFTAGEAENLNKE</sequence>
<name>A0A411DH55_CHRID</name>
<dbReference type="EMBL" id="CP035532">
    <property type="protein sequence ID" value="QBA19729.1"/>
    <property type="molecule type" value="Genomic_DNA"/>
</dbReference>
<protein>
    <submittedName>
        <fullName evidence="7">Tellurium resistance protein TerC</fullName>
    </submittedName>
</protein>
<evidence type="ECO:0000256" key="3">
    <source>
        <dbReference type="ARBA" id="ARBA00022989"/>
    </source>
</evidence>
<feature type="transmembrane region" description="Helical" evidence="5">
    <location>
        <begin position="75"/>
        <end position="97"/>
    </location>
</feature>
<dbReference type="Pfam" id="PF07291">
    <property type="entry name" value="MauE"/>
    <property type="match status" value="1"/>
</dbReference>
<reference evidence="7" key="1">
    <citation type="submission" date="2019-01" db="EMBL/GenBank/DDBJ databases">
        <title>Whole Genome Sequencing for Putative Detection of Antimicrobial Resistance and Potential Virulence Factors in Chryseobacterium indologenes isolated from Nile Tilapia in Tanzania.</title>
        <authorList>
            <person name="Mwega E."/>
            <person name="Mutoloki S."/>
            <person name="Mugimba K."/>
            <person name="Colquhoun D."/>
            <person name="Mdegela R."/>
            <person name="Evensen O."/>
            <person name="Wasteson Y."/>
        </authorList>
    </citation>
    <scope>NUCLEOTIDE SEQUENCE [LARGE SCALE GENOMIC DNA]</scope>
    <source>
        <strain evidence="7">StR 01</strain>
    </source>
</reference>
<feature type="transmembrane region" description="Helical" evidence="5">
    <location>
        <begin position="45"/>
        <end position="68"/>
    </location>
</feature>
<feature type="transmembrane region" description="Helical" evidence="5">
    <location>
        <begin position="7"/>
        <end position="25"/>
    </location>
</feature>
<evidence type="ECO:0000256" key="4">
    <source>
        <dbReference type="ARBA" id="ARBA00023136"/>
    </source>
</evidence>